<evidence type="ECO:0000256" key="8">
    <source>
        <dbReference type="ARBA" id="ARBA00023014"/>
    </source>
</evidence>
<keyword evidence="11" id="KW-1185">Reference proteome</keyword>
<evidence type="ECO:0000256" key="2">
    <source>
        <dbReference type="ARBA" id="ARBA00012669"/>
    </source>
</evidence>
<dbReference type="InterPro" id="IPR003473">
    <property type="entry name" value="NadA"/>
</dbReference>
<feature type="binding site" evidence="9">
    <location>
        <position position="267"/>
    </location>
    <ligand>
        <name>[4Fe-4S] cluster</name>
        <dbReference type="ChEBI" id="CHEBI:49883"/>
    </ligand>
</feature>
<organism evidence="10 11">
    <name type="scientific">Alistipes inops</name>
    <dbReference type="NCBI Taxonomy" id="1501391"/>
    <lineage>
        <taxon>Bacteria</taxon>
        <taxon>Pseudomonadati</taxon>
        <taxon>Bacteroidota</taxon>
        <taxon>Bacteroidia</taxon>
        <taxon>Bacteroidales</taxon>
        <taxon>Rikenellaceae</taxon>
        <taxon>Alistipes</taxon>
    </lineage>
</organism>
<evidence type="ECO:0000313" key="10">
    <source>
        <dbReference type="EMBL" id="KHE43063.1"/>
    </source>
</evidence>
<dbReference type="Pfam" id="PF02445">
    <property type="entry name" value="NadA"/>
    <property type="match status" value="1"/>
</dbReference>
<dbReference type="Gene3D" id="3.40.50.10800">
    <property type="entry name" value="NadA-like"/>
    <property type="match status" value="3"/>
</dbReference>
<comment type="cofactor">
    <cofactor evidence="9">
        <name>[4Fe-4S] cluster</name>
        <dbReference type="ChEBI" id="CHEBI:49883"/>
    </cofactor>
    <text evidence="9">Binds 1 [4Fe-4S] cluster per subunit.</text>
</comment>
<evidence type="ECO:0000256" key="9">
    <source>
        <dbReference type="HAMAP-Rule" id="MF_00568"/>
    </source>
</evidence>
<evidence type="ECO:0000256" key="5">
    <source>
        <dbReference type="ARBA" id="ARBA00022679"/>
    </source>
</evidence>
<keyword evidence="4 9" id="KW-0662">Pyridine nucleotide biosynthesis</keyword>
<feature type="binding site" evidence="9">
    <location>
        <position position="87"/>
    </location>
    <ligand>
        <name>[4Fe-4S] cluster</name>
        <dbReference type="ChEBI" id="CHEBI:49883"/>
    </ligand>
</feature>
<comment type="similarity">
    <text evidence="9">Belongs to the quinolinate synthase family. Type 2 subfamily.</text>
</comment>
<evidence type="ECO:0000256" key="6">
    <source>
        <dbReference type="ARBA" id="ARBA00022723"/>
    </source>
</evidence>
<name>A0ABR4YMG6_9BACT</name>
<feature type="binding site" evidence="9">
    <location>
        <position position="130"/>
    </location>
    <ligand>
        <name>iminosuccinate</name>
        <dbReference type="ChEBI" id="CHEBI:77875"/>
    </ligand>
</feature>
<evidence type="ECO:0000313" key="11">
    <source>
        <dbReference type="Proteomes" id="UP000030889"/>
    </source>
</evidence>
<dbReference type="PANTHER" id="PTHR30573:SF0">
    <property type="entry name" value="QUINOLINATE SYNTHASE, CHLOROPLASTIC"/>
    <property type="match status" value="1"/>
</dbReference>
<comment type="subcellular location">
    <subcellularLocation>
        <location evidence="9">Cytoplasm</location>
    </subcellularLocation>
</comment>
<comment type="function">
    <text evidence="9">Catalyzes the condensation of iminoaspartate with dihydroxyacetone phosphate to form quinolinate.</text>
</comment>
<dbReference type="PANTHER" id="PTHR30573">
    <property type="entry name" value="QUINOLINATE SYNTHETASE A"/>
    <property type="match status" value="1"/>
</dbReference>
<sequence length="311" mass="34158">MADNTTLADKIAALKREKNAVILAHYYTRPEVQQVADFIGDSLALSQAAAATDADIILFAGVYFMAETAKVLSPGKKVLIPDPAAGCSLADSCSAADFRRFRERYPDHKVVAYVNTSVEVKALTDICCTSSNAVKIIRALEGQKILFAPDRNLGDYLKRVTGRDDIVLWDGACHVHEKFSLEKILELKREHPDAKVLAHPECKKPVLLAADFVGSTAAIIDYVGSDGGKKYIIVTESGILFELQEKYPEIDFIPAPPTDSTCGCNDCEYMKLVTLPKIYDALVNESPEVVIDEEVRRRAEGSIRNMLGMSK</sequence>
<evidence type="ECO:0000256" key="4">
    <source>
        <dbReference type="ARBA" id="ARBA00022642"/>
    </source>
</evidence>
<dbReference type="InterPro" id="IPR036094">
    <property type="entry name" value="NadA_sf"/>
</dbReference>
<keyword evidence="7 9" id="KW-0408">Iron</keyword>
<accession>A0ABR4YMG6</accession>
<feature type="binding site" evidence="9">
    <location>
        <position position="173"/>
    </location>
    <ligand>
        <name>[4Fe-4S] cluster</name>
        <dbReference type="ChEBI" id="CHEBI:49883"/>
    </ligand>
</feature>
<dbReference type="SUPFAM" id="SSF142754">
    <property type="entry name" value="NadA-like"/>
    <property type="match status" value="1"/>
</dbReference>
<dbReference type="EC" id="2.5.1.72" evidence="2 9"/>
<dbReference type="InterPro" id="IPR023066">
    <property type="entry name" value="Quinolinate_synth_type2"/>
</dbReference>
<comment type="pathway">
    <text evidence="1 9">Cofactor biosynthesis; NAD(+) biosynthesis; quinolinate from iminoaspartate: step 1/1.</text>
</comment>
<feature type="binding site" evidence="9">
    <location>
        <position position="216"/>
    </location>
    <ligand>
        <name>iminosuccinate</name>
        <dbReference type="ChEBI" id="CHEBI:77875"/>
    </ligand>
</feature>
<keyword evidence="9" id="KW-0963">Cytoplasm</keyword>
<gene>
    <name evidence="9" type="primary">nadA</name>
    <name evidence="10" type="ORF">LG35_01025</name>
</gene>
<keyword evidence="8 9" id="KW-0411">Iron-sulfur</keyword>
<dbReference type="RefSeq" id="WP_035471331.1">
    <property type="nucleotide sequence ID" value="NZ_JRGF01000001.1"/>
</dbReference>
<keyword evidence="3 9" id="KW-0004">4Fe-4S</keyword>
<evidence type="ECO:0000256" key="1">
    <source>
        <dbReference type="ARBA" id="ARBA00005065"/>
    </source>
</evidence>
<dbReference type="Proteomes" id="UP000030889">
    <property type="component" value="Unassembled WGS sequence"/>
</dbReference>
<dbReference type="HAMAP" id="MF_00568">
    <property type="entry name" value="NadA_type2"/>
    <property type="match status" value="1"/>
</dbReference>
<evidence type="ECO:0000256" key="3">
    <source>
        <dbReference type="ARBA" id="ARBA00022485"/>
    </source>
</evidence>
<dbReference type="NCBIfam" id="NF006878">
    <property type="entry name" value="PRK09375.1-2"/>
    <property type="match status" value="1"/>
</dbReference>
<feature type="binding site" evidence="9">
    <location>
        <begin position="113"/>
        <end position="115"/>
    </location>
    <ligand>
        <name>iminosuccinate</name>
        <dbReference type="ChEBI" id="CHEBI:77875"/>
    </ligand>
</feature>
<feature type="binding site" evidence="9">
    <location>
        <position position="42"/>
    </location>
    <ligand>
        <name>iminosuccinate</name>
        <dbReference type="ChEBI" id="CHEBI:77875"/>
    </ligand>
</feature>
<dbReference type="NCBIfam" id="NF006879">
    <property type="entry name" value="PRK09375.1-4"/>
    <property type="match status" value="1"/>
</dbReference>
<feature type="binding site" evidence="9">
    <location>
        <position position="25"/>
    </location>
    <ligand>
        <name>iminosuccinate</name>
        <dbReference type="ChEBI" id="CHEBI:77875"/>
    </ligand>
</feature>
<feature type="binding site" evidence="9">
    <location>
        <begin position="199"/>
        <end position="201"/>
    </location>
    <ligand>
        <name>iminosuccinate</name>
        <dbReference type="ChEBI" id="CHEBI:77875"/>
    </ligand>
</feature>
<comment type="caution">
    <text evidence="10">The sequence shown here is derived from an EMBL/GenBank/DDBJ whole genome shotgun (WGS) entry which is preliminary data.</text>
</comment>
<dbReference type="EMBL" id="JRGF01000001">
    <property type="protein sequence ID" value="KHE43063.1"/>
    <property type="molecule type" value="Genomic_DNA"/>
</dbReference>
<evidence type="ECO:0000256" key="7">
    <source>
        <dbReference type="ARBA" id="ARBA00023004"/>
    </source>
</evidence>
<comment type="catalytic activity">
    <reaction evidence="9">
        <text>iminosuccinate + dihydroxyacetone phosphate = quinolinate + phosphate + 2 H2O + H(+)</text>
        <dbReference type="Rhea" id="RHEA:25888"/>
        <dbReference type="ChEBI" id="CHEBI:15377"/>
        <dbReference type="ChEBI" id="CHEBI:15378"/>
        <dbReference type="ChEBI" id="CHEBI:29959"/>
        <dbReference type="ChEBI" id="CHEBI:43474"/>
        <dbReference type="ChEBI" id="CHEBI:57642"/>
        <dbReference type="ChEBI" id="CHEBI:77875"/>
        <dbReference type="EC" id="2.5.1.72"/>
    </reaction>
</comment>
<keyword evidence="6 9" id="KW-0479">Metal-binding</keyword>
<reference evidence="10 11" key="1">
    <citation type="submission" date="2014-09" db="EMBL/GenBank/DDBJ databases">
        <title>Alistipes sp. 627, sp. nov., a novel member of the family Rikenellaceae isolated from human faeces.</title>
        <authorList>
            <person name="Shkoporov A.N."/>
            <person name="Chaplin A.V."/>
            <person name="Motuzova O.V."/>
            <person name="Kafarskaia L.I."/>
            <person name="Khokhlova E.V."/>
            <person name="Efimov B.A."/>
        </authorList>
    </citation>
    <scope>NUCLEOTIDE SEQUENCE [LARGE SCALE GENOMIC DNA]</scope>
    <source>
        <strain evidence="10 11">627</strain>
    </source>
</reference>
<proteinExistence type="inferred from homology"/>
<dbReference type="NCBIfam" id="TIGR00550">
    <property type="entry name" value="nadA"/>
    <property type="match status" value="1"/>
</dbReference>
<protein>
    <recommendedName>
        <fullName evidence="2 9">Quinolinate synthase</fullName>
        <ecNumber evidence="2 9">2.5.1.72</ecNumber>
    </recommendedName>
</protein>
<keyword evidence="5 9" id="KW-0808">Transferase</keyword>